<dbReference type="VEuPathDB" id="VectorBase:RSAN_030759"/>
<reference evidence="1" key="1">
    <citation type="journal article" date="2020" name="Cell">
        <title>Large-Scale Comparative Analyses of Tick Genomes Elucidate Their Genetic Diversity and Vector Capacities.</title>
        <authorList>
            <consortium name="Tick Genome and Microbiome Consortium (TIGMIC)"/>
            <person name="Jia N."/>
            <person name="Wang J."/>
            <person name="Shi W."/>
            <person name="Du L."/>
            <person name="Sun Y."/>
            <person name="Zhan W."/>
            <person name="Jiang J.F."/>
            <person name="Wang Q."/>
            <person name="Zhang B."/>
            <person name="Ji P."/>
            <person name="Bell-Sakyi L."/>
            <person name="Cui X.M."/>
            <person name="Yuan T.T."/>
            <person name="Jiang B.G."/>
            <person name="Yang W.F."/>
            <person name="Lam T.T."/>
            <person name="Chang Q.C."/>
            <person name="Ding S.J."/>
            <person name="Wang X.J."/>
            <person name="Zhu J.G."/>
            <person name="Ruan X.D."/>
            <person name="Zhao L."/>
            <person name="Wei J.T."/>
            <person name="Ye R.Z."/>
            <person name="Que T.C."/>
            <person name="Du C.H."/>
            <person name="Zhou Y.H."/>
            <person name="Cheng J.X."/>
            <person name="Dai P.F."/>
            <person name="Guo W.B."/>
            <person name="Han X.H."/>
            <person name="Huang E.J."/>
            <person name="Li L.F."/>
            <person name="Wei W."/>
            <person name="Gao Y.C."/>
            <person name="Liu J.Z."/>
            <person name="Shao H.Z."/>
            <person name="Wang X."/>
            <person name="Wang C.C."/>
            <person name="Yang T.C."/>
            <person name="Huo Q.B."/>
            <person name="Li W."/>
            <person name="Chen H.Y."/>
            <person name="Chen S.E."/>
            <person name="Zhou L.G."/>
            <person name="Ni X.B."/>
            <person name="Tian J.H."/>
            <person name="Sheng Y."/>
            <person name="Liu T."/>
            <person name="Pan Y.S."/>
            <person name="Xia L.Y."/>
            <person name="Li J."/>
            <person name="Zhao F."/>
            <person name="Cao W.C."/>
        </authorList>
    </citation>
    <scope>NUCLEOTIDE SEQUENCE</scope>
    <source>
        <strain evidence="1">Rsan-2018</strain>
    </source>
</reference>
<dbReference type="Proteomes" id="UP000821837">
    <property type="component" value="Unassembled WGS sequence"/>
</dbReference>
<dbReference type="EMBL" id="JABSTV010001255">
    <property type="protein sequence ID" value="KAH7936029.1"/>
    <property type="molecule type" value="Genomic_DNA"/>
</dbReference>
<evidence type="ECO:0000313" key="2">
    <source>
        <dbReference type="Proteomes" id="UP000821837"/>
    </source>
</evidence>
<gene>
    <name evidence="1" type="ORF">HPB52_016746</name>
</gene>
<accession>A0A9D4PEN5</accession>
<keyword evidence="2" id="KW-1185">Reference proteome</keyword>
<sequence>MLMWSTCSSNEVRSLADDLLTDYIEIMMTSRRQRFVNLPKPDWDHIVLVPFQKHIYNEHPSTANRPPEEVDAFRRDEKIIVQGRDMLMWSTCSSNEVRSLADDLLTDYIEIMMTRLVGEAFFLSQA</sequence>
<comment type="caution">
    <text evidence="1">The sequence shown here is derived from an EMBL/GenBank/DDBJ whole genome shotgun (WGS) entry which is preliminary data.</text>
</comment>
<protein>
    <submittedName>
        <fullName evidence="1">Uncharacterized protein</fullName>
    </submittedName>
</protein>
<evidence type="ECO:0000313" key="1">
    <source>
        <dbReference type="EMBL" id="KAH7936029.1"/>
    </source>
</evidence>
<organism evidence="1 2">
    <name type="scientific">Rhipicephalus sanguineus</name>
    <name type="common">Brown dog tick</name>
    <name type="synonym">Ixodes sanguineus</name>
    <dbReference type="NCBI Taxonomy" id="34632"/>
    <lineage>
        <taxon>Eukaryota</taxon>
        <taxon>Metazoa</taxon>
        <taxon>Ecdysozoa</taxon>
        <taxon>Arthropoda</taxon>
        <taxon>Chelicerata</taxon>
        <taxon>Arachnida</taxon>
        <taxon>Acari</taxon>
        <taxon>Parasitiformes</taxon>
        <taxon>Ixodida</taxon>
        <taxon>Ixodoidea</taxon>
        <taxon>Ixodidae</taxon>
        <taxon>Rhipicephalinae</taxon>
        <taxon>Rhipicephalus</taxon>
        <taxon>Rhipicephalus</taxon>
    </lineage>
</organism>
<reference evidence="1" key="2">
    <citation type="submission" date="2021-09" db="EMBL/GenBank/DDBJ databases">
        <authorList>
            <person name="Jia N."/>
            <person name="Wang J."/>
            <person name="Shi W."/>
            <person name="Du L."/>
            <person name="Sun Y."/>
            <person name="Zhan W."/>
            <person name="Jiang J."/>
            <person name="Wang Q."/>
            <person name="Zhang B."/>
            <person name="Ji P."/>
            <person name="Sakyi L.B."/>
            <person name="Cui X."/>
            <person name="Yuan T."/>
            <person name="Jiang B."/>
            <person name="Yang W."/>
            <person name="Lam T.T.-Y."/>
            <person name="Chang Q."/>
            <person name="Ding S."/>
            <person name="Wang X."/>
            <person name="Zhu J."/>
            <person name="Ruan X."/>
            <person name="Zhao L."/>
            <person name="Wei J."/>
            <person name="Que T."/>
            <person name="Du C."/>
            <person name="Cheng J."/>
            <person name="Dai P."/>
            <person name="Han X."/>
            <person name="Huang E."/>
            <person name="Gao Y."/>
            <person name="Liu J."/>
            <person name="Shao H."/>
            <person name="Ye R."/>
            <person name="Li L."/>
            <person name="Wei W."/>
            <person name="Wang X."/>
            <person name="Wang C."/>
            <person name="Huo Q."/>
            <person name="Li W."/>
            <person name="Guo W."/>
            <person name="Chen H."/>
            <person name="Chen S."/>
            <person name="Zhou L."/>
            <person name="Zhou L."/>
            <person name="Ni X."/>
            <person name="Tian J."/>
            <person name="Zhou Y."/>
            <person name="Sheng Y."/>
            <person name="Liu T."/>
            <person name="Pan Y."/>
            <person name="Xia L."/>
            <person name="Li J."/>
            <person name="Zhao F."/>
            <person name="Cao W."/>
        </authorList>
    </citation>
    <scope>NUCLEOTIDE SEQUENCE</scope>
    <source>
        <strain evidence="1">Rsan-2018</strain>
        <tissue evidence="1">Larvae</tissue>
    </source>
</reference>
<name>A0A9D4PEN5_RHISA</name>
<proteinExistence type="predicted"/>
<dbReference type="AlphaFoldDB" id="A0A9D4PEN5"/>